<accession>A0A2U1PCS4</accession>
<dbReference type="OrthoDB" id="1898021at2759"/>
<reference evidence="1 2" key="1">
    <citation type="journal article" date="2018" name="Mol. Plant">
        <title>The genome of Artemisia annua provides insight into the evolution of Asteraceae family and artemisinin biosynthesis.</title>
        <authorList>
            <person name="Shen Q."/>
            <person name="Zhang L."/>
            <person name="Liao Z."/>
            <person name="Wang S."/>
            <person name="Yan T."/>
            <person name="Shi P."/>
            <person name="Liu M."/>
            <person name="Fu X."/>
            <person name="Pan Q."/>
            <person name="Wang Y."/>
            <person name="Lv Z."/>
            <person name="Lu X."/>
            <person name="Zhang F."/>
            <person name="Jiang W."/>
            <person name="Ma Y."/>
            <person name="Chen M."/>
            <person name="Hao X."/>
            <person name="Li L."/>
            <person name="Tang Y."/>
            <person name="Lv G."/>
            <person name="Zhou Y."/>
            <person name="Sun X."/>
            <person name="Brodelius P.E."/>
            <person name="Rose J.K.C."/>
            <person name="Tang K."/>
        </authorList>
    </citation>
    <scope>NUCLEOTIDE SEQUENCE [LARGE SCALE GENOMIC DNA]</scope>
    <source>
        <strain evidence="2">cv. Huhao1</strain>
        <tissue evidence="1">Leaf</tissue>
    </source>
</reference>
<evidence type="ECO:0000313" key="1">
    <source>
        <dbReference type="EMBL" id="PWA83565.1"/>
    </source>
</evidence>
<comment type="caution">
    <text evidence="1">The sequence shown here is derived from an EMBL/GenBank/DDBJ whole genome shotgun (WGS) entry which is preliminary data.</text>
</comment>
<dbReference type="Proteomes" id="UP000245207">
    <property type="component" value="Unassembled WGS sequence"/>
</dbReference>
<evidence type="ECO:0000313" key="2">
    <source>
        <dbReference type="Proteomes" id="UP000245207"/>
    </source>
</evidence>
<dbReference type="PANTHER" id="PTHR33702">
    <property type="entry name" value="BNAA09G40010D PROTEIN"/>
    <property type="match status" value="1"/>
</dbReference>
<gene>
    <name evidence="1" type="ORF">CTI12_AA131380</name>
</gene>
<dbReference type="PANTHER" id="PTHR33702:SF5">
    <property type="entry name" value="OS01G0308600 PROTEIN"/>
    <property type="match status" value="1"/>
</dbReference>
<sequence length="133" mass="15482">MKSKVQGVKGYWRRRGYKRLDTDESGSKRPRRTWAWKIRMPTKFRLKFKIKFSPKKLITKVHEGYVKIMMRVANSRAVTSGAIGGYGGGMPEFGMRPIKEYDEKMIIQMYNSLVMRQAQMMALEAEAQARQIA</sequence>
<dbReference type="STRING" id="35608.A0A2U1PCS4"/>
<proteinExistence type="predicted"/>
<organism evidence="1 2">
    <name type="scientific">Artemisia annua</name>
    <name type="common">Sweet wormwood</name>
    <dbReference type="NCBI Taxonomy" id="35608"/>
    <lineage>
        <taxon>Eukaryota</taxon>
        <taxon>Viridiplantae</taxon>
        <taxon>Streptophyta</taxon>
        <taxon>Embryophyta</taxon>
        <taxon>Tracheophyta</taxon>
        <taxon>Spermatophyta</taxon>
        <taxon>Magnoliopsida</taxon>
        <taxon>eudicotyledons</taxon>
        <taxon>Gunneridae</taxon>
        <taxon>Pentapetalae</taxon>
        <taxon>asterids</taxon>
        <taxon>campanulids</taxon>
        <taxon>Asterales</taxon>
        <taxon>Asteraceae</taxon>
        <taxon>Asteroideae</taxon>
        <taxon>Anthemideae</taxon>
        <taxon>Artemisiinae</taxon>
        <taxon>Artemisia</taxon>
    </lineage>
</organism>
<dbReference type="EMBL" id="PKPP01001331">
    <property type="protein sequence ID" value="PWA83565.1"/>
    <property type="molecule type" value="Genomic_DNA"/>
</dbReference>
<name>A0A2U1PCS4_ARTAN</name>
<keyword evidence="2" id="KW-1185">Reference proteome</keyword>
<dbReference type="AlphaFoldDB" id="A0A2U1PCS4"/>
<protein>
    <submittedName>
        <fullName evidence="1">Uncharacterized protein</fullName>
    </submittedName>
</protein>